<keyword evidence="3" id="KW-0812">Transmembrane</keyword>
<keyword evidence="3" id="KW-0472">Membrane</keyword>
<gene>
    <name evidence="4" type="ORF">SAMN04487859_102216</name>
</gene>
<keyword evidence="3" id="KW-1133">Transmembrane helix</keyword>
<feature type="coiled-coil region" evidence="1">
    <location>
        <begin position="189"/>
        <end position="243"/>
    </location>
</feature>
<dbReference type="RefSeq" id="WP_092834025.1">
    <property type="nucleotide sequence ID" value="NZ_FOVP01000002.1"/>
</dbReference>
<evidence type="ECO:0000313" key="5">
    <source>
        <dbReference type="Proteomes" id="UP000198599"/>
    </source>
</evidence>
<feature type="compositionally biased region" description="Polar residues" evidence="2">
    <location>
        <begin position="42"/>
        <end position="51"/>
    </location>
</feature>
<dbReference type="EMBL" id="FOVP01000002">
    <property type="protein sequence ID" value="SFN43982.1"/>
    <property type="molecule type" value="Genomic_DNA"/>
</dbReference>
<feature type="transmembrane region" description="Helical" evidence="3">
    <location>
        <begin position="113"/>
        <end position="135"/>
    </location>
</feature>
<evidence type="ECO:0000256" key="2">
    <source>
        <dbReference type="SAM" id="MobiDB-lite"/>
    </source>
</evidence>
<feature type="region of interest" description="Disordered" evidence="2">
    <location>
        <begin position="1"/>
        <end position="101"/>
    </location>
</feature>
<proteinExistence type="predicted"/>
<dbReference type="AlphaFoldDB" id="A0A1I4Z152"/>
<keyword evidence="1" id="KW-0175">Coiled coil</keyword>
<evidence type="ECO:0000256" key="3">
    <source>
        <dbReference type="SAM" id="Phobius"/>
    </source>
</evidence>
<dbReference type="OrthoDB" id="7659420at2"/>
<evidence type="ECO:0000256" key="1">
    <source>
        <dbReference type="SAM" id="Coils"/>
    </source>
</evidence>
<dbReference type="Proteomes" id="UP000198599">
    <property type="component" value="Unassembled WGS sequence"/>
</dbReference>
<accession>A0A1I4Z152</accession>
<protein>
    <recommendedName>
        <fullName evidence="6">Inner membrane protein</fullName>
    </recommendedName>
</protein>
<dbReference type="STRING" id="1005928.SAMN04487859_102216"/>
<feature type="compositionally biased region" description="Polar residues" evidence="2">
    <location>
        <begin position="17"/>
        <end position="27"/>
    </location>
</feature>
<sequence>MAEKKKTSKDRAGADEASQSTDTTADVQPTFAHAALDEETTPETADNSAAKQSDDDASEDMTATVAEDTSDDIPSDEGTAAHDDTDDSAEESPAMQPSPMVTTEQVVVREGGFWSMVLGGIVAAGVGALAAPYVLPQAWFENGDSALETRIEQGLGAQDQRINALNAQIDGLTVPPDRADEINGLGETLTALTGQISGLEERISALESRPLAPSGGGAPAAELEELRRAIEAQSTEIEALSAEALARESAAQQGAIATLRRAAMTRILTALDTGSDFAPALADLRDTGAEVPDALADVADTGVPTLPALIERFPAAARSALAAARVESGQGTAGIGSFFKNQLGVRSLLPREGDNPDAVLSRIEAAVGDGRLSDALAEIELLPDVAQNKLSDWAAQVTRRKEAVAAAEALADTLN</sequence>
<feature type="compositionally biased region" description="Basic and acidic residues" evidence="2">
    <location>
        <begin position="1"/>
        <end position="14"/>
    </location>
</feature>
<reference evidence="5" key="1">
    <citation type="submission" date="2016-10" db="EMBL/GenBank/DDBJ databases">
        <authorList>
            <person name="Varghese N."/>
            <person name="Submissions S."/>
        </authorList>
    </citation>
    <scope>NUCLEOTIDE SEQUENCE [LARGE SCALE GENOMIC DNA]</scope>
    <source>
        <strain evidence="5">DSM 28463</strain>
    </source>
</reference>
<dbReference type="Gene3D" id="1.20.5.340">
    <property type="match status" value="1"/>
</dbReference>
<evidence type="ECO:0000313" key="4">
    <source>
        <dbReference type="EMBL" id="SFN43982.1"/>
    </source>
</evidence>
<evidence type="ECO:0008006" key="6">
    <source>
        <dbReference type="Google" id="ProtNLM"/>
    </source>
</evidence>
<organism evidence="4 5">
    <name type="scientific">Roseovarius lutimaris</name>
    <dbReference type="NCBI Taxonomy" id="1005928"/>
    <lineage>
        <taxon>Bacteria</taxon>
        <taxon>Pseudomonadati</taxon>
        <taxon>Pseudomonadota</taxon>
        <taxon>Alphaproteobacteria</taxon>
        <taxon>Rhodobacterales</taxon>
        <taxon>Roseobacteraceae</taxon>
        <taxon>Roseovarius</taxon>
    </lineage>
</organism>
<keyword evidence="5" id="KW-1185">Reference proteome</keyword>
<name>A0A1I4Z152_9RHOB</name>